<organism evidence="2">
    <name type="scientific">Dissoconium aciculare CBS 342.82</name>
    <dbReference type="NCBI Taxonomy" id="1314786"/>
    <lineage>
        <taxon>Eukaryota</taxon>
        <taxon>Fungi</taxon>
        <taxon>Dikarya</taxon>
        <taxon>Ascomycota</taxon>
        <taxon>Pezizomycotina</taxon>
        <taxon>Dothideomycetes</taxon>
        <taxon>Dothideomycetidae</taxon>
        <taxon>Mycosphaerellales</taxon>
        <taxon>Dissoconiaceae</taxon>
        <taxon>Dissoconium</taxon>
    </lineage>
</organism>
<dbReference type="Proteomes" id="UP000504637">
    <property type="component" value="Unplaced"/>
</dbReference>
<reference evidence="2" key="3">
    <citation type="submission" date="2025-08" db="UniProtKB">
        <authorList>
            <consortium name="RefSeq"/>
        </authorList>
    </citation>
    <scope>IDENTIFICATION</scope>
    <source>
        <strain evidence="2">CBS 342.82</strain>
    </source>
</reference>
<proteinExistence type="predicted"/>
<reference evidence="2" key="2">
    <citation type="submission" date="2020-04" db="EMBL/GenBank/DDBJ databases">
        <authorList>
            <consortium name="NCBI Genome Project"/>
        </authorList>
    </citation>
    <scope>NUCLEOTIDE SEQUENCE</scope>
    <source>
        <strain evidence="2">CBS 342.82</strain>
    </source>
</reference>
<dbReference type="GeneID" id="54356752"/>
<accession>A0A6J3MH62</accession>
<gene>
    <name evidence="2" type="ORF">K489DRAFT_11905</name>
</gene>
<protein>
    <submittedName>
        <fullName evidence="2">Uncharacterized protein</fullName>
    </submittedName>
</protein>
<keyword evidence="1" id="KW-1185">Reference proteome</keyword>
<evidence type="ECO:0000313" key="2">
    <source>
        <dbReference type="RefSeq" id="XP_033464316.1"/>
    </source>
</evidence>
<reference evidence="2" key="1">
    <citation type="submission" date="2020-01" db="EMBL/GenBank/DDBJ databases">
        <authorList>
            <consortium name="DOE Joint Genome Institute"/>
            <person name="Haridas S."/>
            <person name="Albert R."/>
            <person name="Binder M."/>
            <person name="Bloem J."/>
            <person name="Labutti K."/>
            <person name="Salamov A."/>
            <person name="Andreopoulos B."/>
            <person name="Baker S.E."/>
            <person name="Barry K."/>
            <person name="Bills G."/>
            <person name="Bluhm B.H."/>
            <person name="Cannon C."/>
            <person name="Castanera R."/>
            <person name="Culley D.E."/>
            <person name="Daum C."/>
            <person name="Ezra D."/>
            <person name="Gonzalez J.B."/>
            <person name="Henrissat B."/>
            <person name="Kuo A."/>
            <person name="Liang C."/>
            <person name="Lipzen A."/>
            <person name="Lutzoni F."/>
            <person name="Magnuson J."/>
            <person name="Mondo S."/>
            <person name="Nolan M."/>
            <person name="Ohm R."/>
            <person name="Pangilinan J."/>
            <person name="Park H.-J."/>
            <person name="Ramirez L."/>
            <person name="Alfaro M."/>
            <person name="Sun H."/>
            <person name="Tritt A."/>
            <person name="Yoshinaga Y."/>
            <person name="Zwiers L.-H."/>
            <person name="Turgeon B.G."/>
            <person name="Goodwin S.B."/>
            <person name="Spatafora J.W."/>
            <person name="Crous P.W."/>
            <person name="Grigoriev I.V."/>
        </authorList>
    </citation>
    <scope>NUCLEOTIDE SEQUENCE</scope>
    <source>
        <strain evidence="2">CBS 342.82</strain>
    </source>
</reference>
<sequence>MARLGGSFSLFPGVCVRAESVSGQSVNLCCMNSNVPPLCRRKTMMERSNLLEVIQRMLGTCFIARIHHHHHHHPSSASSASFYSSSTIRIVVSFGSSPTPCARLIANIRSLLCVVSHHRSPFSSSRLLFYLTTSHAVIIRLSSRLSSSACSLSSSLALYKNSTMGTHIVQ</sequence>
<name>A0A6J3MH62_9PEZI</name>
<dbReference type="AlphaFoldDB" id="A0A6J3MH62"/>
<dbReference type="RefSeq" id="XP_033464316.1">
    <property type="nucleotide sequence ID" value="XM_033598953.1"/>
</dbReference>
<evidence type="ECO:0000313" key="1">
    <source>
        <dbReference type="Proteomes" id="UP000504637"/>
    </source>
</evidence>